<dbReference type="OrthoDB" id="2919648at2"/>
<protein>
    <submittedName>
        <fullName evidence="1">Uncharacterized protein DUF3918</fullName>
    </submittedName>
</protein>
<dbReference type="EMBL" id="SLUL01000003">
    <property type="protein sequence ID" value="TCL51988.1"/>
    <property type="molecule type" value="Genomic_DNA"/>
</dbReference>
<proteinExistence type="predicted"/>
<dbReference type="Pfam" id="PF13056">
    <property type="entry name" value="DUF3918"/>
    <property type="match status" value="1"/>
</dbReference>
<organism evidence="1 2">
    <name type="scientific">Thermolongibacillus altinsuensis</name>
    <dbReference type="NCBI Taxonomy" id="575256"/>
    <lineage>
        <taxon>Bacteria</taxon>
        <taxon>Bacillati</taxon>
        <taxon>Bacillota</taxon>
        <taxon>Bacilli</taxon>
        <taxon>Bacillales</taxon>
        <taxon>Anoxybacillaceae</taxon>
        <taxon>Thermolongibacillus</taxon>
    </lineage>
</organism>
<name>A0A4R1QK69_9BACL</name>
<dbReference type="InterPro" id="IPR025029">
    <property type="entry name" value="DUF3918"/>
</dbReference>
<evidence type="ECO:0000313" key="1">
    <source>
        <dbReference type="EMBL" id="TCL51988.1"/>
    </source>
</evidence>
<comment type="caution">
    <text evidence="1">The sequence shown here is derived from an EMBL/GenBank/DDBJ whole genome shotgun (WGS) entry which is preliminary data.</text>
</comment>
<gene>
    <name evidence="1" type="ORF">EDD69_103236</name>
</gene>
<reference evidence="1 2" key="1">
    <citation type="submission" date="2019-03" db="EMBL/GenBank/DDBJ databases">
        <title>Genomic Encyclopedia of Type Strains, Phase IV (KMG-IV): sequencing the most valuable type-strain genomes for metagenomic binning, comparative biology and taxonomic classification.</title>
        <authorList>
            <person name="Goeker M."/>
        </authorList>
    </citation>
    <scope>NUCLEOTIDE SEQUENCE [LARGE SCALE GENOMIC DNA]</scope>
    <source>
        <strain evidence="1 2">DSM 24979</strain>
    </source>
</reference>
<dbReference type="RefSeq" id="WP_132947679.1">
    <property type="nucleotide sequence ID" value="NZ_BSVG01000001.1"/>
</dbReference>
<evidence type="ECO:0000313" key="2">
    <source>
        <dbReference type="Proteomes" id="UP000295658"/>
    </source>
</evidence>
<sequence length="44" mass="4989">MNRTVTSLIAVGLGIAAYQLAQRNGGFNMRTMRKMGRQLMRPFM</sequence>
<accession>A0A4R1QK69</accession>
<dbReference type="AlphaFoldDB" id="A0A4R1QK69"/>
<dbReference type="Proteomes" id="UP000295658">
    <property type="component" value="Unassembled WGS sequence"/>
</dbReference>
<keyword evidence="2" id="KW-1185">Reference proteome</keyword>